<dbReference type="EMBL" id="BBLG01000002">
    <property type="protein sequence ID" value="GAK75601.1"/>
    <property type="molecule type" value="Genomic_DNA"/>
</dbReference>
<evidence type="ECO:0000313" key="3">
    <source>
        <dbReference type="Proteomes" id="UP000028980"/>
    </source>
</evidence>
<keyword evidence="1" id="KW-0175">Coiled coil</keyword>
<comment type="caution">
    <text evidence="2">The sequence shown here is derived from an EMBL/GenBank/DDBJ whole genome shotgun (WGS) entry which is preliminary data.</text>
</comment>
<proteinExistence type="predicted"/>
<protein>
    <submittedName>
        <fullName evidence="2">Uncharacterized protein</fullName>
    </submittedName>
</protein>
<dbReference type="Proteomes" id="UP000028980">
    <property type="component" value="Unassembled WGS sequence"/>
</dbReference>
<gene>
    <name evidence="2" type="ORF">JCM19296_1193</name>
</gene>
<reference evidence="2 3" key="1">
    <citation type="journal article" date="2014" name="Genome Announc.">
        <title>Draft Genome Sequences of Marine Flavobacterium Nonlabens Strains NR17, NR24, NR27, NR32, NR33, and Ara13.</title>
        <authorList>
            <person name="Nakanishi M."/>
            <person name="Meirelles P."/>
            <person name="Suzuki R."/>
            <person name="Takatani N."/>
            <person name="Mino S."/>
            <person name="Suda W."/>
            <person name="Oshima K."/>
            <person name="Hattori M."/>
            <person name="Ohkuma M."/>
            <person name="Hosokawa M."/>
            <person name="Miyashita K."/>
            <person name="Thompson F.L."/>
            <person name="Niwa A."/>
            <person name="Sawabe T."/>
            <person name="Sawabe T."/>
        </authorList>
    </citation>
    <scope>NUCLEOTIDE SEQUENCE [LARGE SCALE GENOMIC DNA]</scope>
    <source>
        <strain evidence="3">JCM19296</strain>
    </source>
</reference>
<organism evidence="2 3">
    <name type="scientific">Nonlabens ulvanivorans</name>
    <name type="common">Persicivirga ulvanivorans</name>
    <dbReference type="NCBI Taxonomy" id="906888"/>
    <lineage>
        <taxon>Bacteria</taxon>
        <taxon>Pseudomonadati</taxon>
        <taxon>Bacteroidota</taxon>
        <taxon>Flavobacteriia</taxon>
        <taxon>Flavobacteriales</taxon>
        <taxon>Flavobacteriaceae</taxon>
        <taxon>Nonlabens</taxon>
    </lineage>
</organism>
<accession>A0A081D9K5</accession>
<sequence>MDLIKILAIVLGATGFWKLIEVLLQYGTQRRLKSAEIRNLNVQANSLVVENYKLWSENMEKRLKQLESKNTLMNKTITKQRDRITDLERYIEQLEAEIQLYNKQKNNERGQRK</sequence>
<name>A0A081D9K5_NONUL</name>
<dbReference type="AlphaFoldDB" id="A0A081D9K5"/>
<feature type="coiled-coil region" evidence="1">
    <location>
        <begin position="49"/>
        <end position="111"/>
    </location>
</feature>
<evidence type="ECO:0000313" key="2">
    <source>
        <dbReference type="EMBL" id="GAK75601.1"/>
    </source>
</evidence>
<evidence type="ECO:0000256" key="1">
    <source>
        <dbReference type="SAM" id="Coils"/>
    </source>
</evidence>